<feature type="transmembrane region" description="Helical" evidence="1">
    <location>
        <begin position="329"/>
        <end position="362"/>
    </location>
</feature>
<dbReference type="Proteomes" id="UP000005936">
    <property type="component" value="Unassembled WGS sequence"/>
</dbReference>
<protein>
    <recommendedName>
        <fullName evidence="4">Glycosyltransferase RgtA/B/C/D-like domain-containing protein</fullName>
    </recommendedName>
</protein>
<reference evidence="2 3" key="1">
    <citation type="journal article" date="2012" name="J. Bacteriol.">
        <title>Comparative Genomic Analyses of 17 Clinical Isolates of Gardnerella vaginalis Provide Evidence of Multiple Genetically Isolated Clades Consistent with Subspeciation into Genovars.</title>
        <authorList>
            <person name="Ahmed A."/>
            <person name="Earl J."/>
            <person name="Retchless A."/>
            <person name="Hillier S."/>
            <person name="Rabe L."/>
            <person name="Cherpes T."/>
            <person name="Powell E."/>
            <person name="Janto B."/>
            <person name="Eutsey R."/>
            <person name="Hiller N.L."/>
            <person name="Boissy R."/>
            <person name="Dahlgreen M."/>
            <person name="Hall B."/>
            <person name="Costerton J."/>
            <person name="Post J.C."/>
            <person name="Hu F."/>
            <person name="Ehrlich G."/>
        </authorList>
    </citation>
    <scope>NUCLEOTIDE SEQUENCE [LARGE SCALE GENOMIC DNA]</scope>
    <source>
        <strain evidence="2 3">55152</strain>
    </source>
</reference>
<feature type="transmembrane region" description="Helical" evidence="1">
    <location>
        <begin position="231"/>
        <end position="249"/>
    </location>
</feature>
<accession>I4LWA1</accession>
<evidence type="ECO:0000256" key="1">
    <source>
        <dbReference type="SAM" id="Phobius"/>
    </source>
</evidence>
<feature type="transmembrane region" description="Helical" evidence="1">
    <location>
        <begin position="117"/>
        <end position="136"/>
    </location>
</feature>
<feature type="transmembrane region" description="Helical" evidence="1">
    <location>
        <begin position="299"/>
        <end position="317"/>
    </location>
</feature>
<evidence type="ECO:0000313" key="3">
    <source>
        <dbReference type="Proteomes" id="UP000005936"/>
    </source>
</evidence>
<proteinExistence type="predicted"/>
<feature type="transmembrane region" description="Helical" evidence="1">
    <location>
        <begin position="20"/>
        <end position="40"/>
    </location>
</feature>
<organism evidence="2 3">
    <name type="scientific">Gardnerella vaginalis 55152</name>
    <dbReference type="NCBI Taxonomy" id="698955"/>
    <lineage>
        <taxon>Bacteria</taxon>
        <taxon>Bacillati</taxon>
        <taxon>Actinomycetota</taxon>
        <taxon>Actinomycetes</taxon>
        <taxon>Bifidobacteriales</taxon>
        <taxon>Bifidobacteriaceae</taxon>
        <taxon>Gardnerella</taxon>
    </lineage>
</organism>
<dbReference type="AlphaFoldDB" id="I4LWA1"/>
<feature type="transmembrane region" description="Helical" evidence="1">
    <location>
        <begin position="169"/>
        <end position="196"/>
    </location>
</feature>
<evidence type="ECO:0008006" key="4">
    <source>
        <dbReference type="Google" id="ProtNLM"/>
    </source>
</evidence>
<feature type="transmembrane region" description="Helical" evidence="1">
    <location>
        <begin position="91"/>
        <end position="110"/>
    </location>
</feature>
<dbReference type="PATRIC" id="fig|698955.3.peg.35"/>
<feature type="transmembrane region" description="Helical" evidence="1">
    <location>
        <begin position="412"/>
        <end position="429"/>
    </location>
</feature>
<dbReference type="EMBL" id="ADEQ01000002">
    <property type="protein sequence ID" value="EIK81241.1"/>
    <property type="molecule type" value="Genomic_DNA"/>
</dbReference>
<name>I4LWA1_GARVA</name>
<gene>
    <name evidence="2" type="ORF">CGSMWGv55152_00190</name>
</gene>
<evidence type="ECO:0000313" key="2">
    <source>
        <dbReference type="EMBL" id="EIK81241.1"/>
    </source>
</evidence>
<comment type="caution">
    <text evidence="2">The sequence shown here is derived from an EMBL/GenBank/DDBJ whole genome shotgun (WGS) entry which is preliminary data.</text>
</comment>
<keyword evidence="1" id="KW-0472">Membrane</keyword>
<sequence length="591" mass="66907">MRMRIFKPRNLQDSHNARTLALLLAFILYIAIIAIVMCFHEPWFDEAQSWLIARDSSLADIISVRTHYEGHPPFWNLLLAIAAKNGVPYEFGIKGIQLVCASLLGAWLIFKSPFKHASSLATFLIPFTYFACFQYGVTSRPYALLCLSLLVTAHYWNSADSKTSSAWKLAISLMFMCLLSVYGIAFAAGFTIAWIWRVFSKNINEAPNKTPNFSSTFNAIRITVASNLARLISWGLIAIFGIANLALAWPAKNAFATRATIDGNSTIAKCFAFIFVMPSESMFTSFYGDISMRRMPFDFLPITICTIFSLAIWAFAIRIAKRRKLLTVLVIPYLVLTIVAVRYFTLHHAGLIFVFLLSILWISHIKEPLSTKDIPAIFIKVAIFTKSALAKIKPTNLYQNKTKITENKAFKINLLISIILAPSLIWNAFACVNDILFDYSPSRAVAQYISSNHLRNKRFVASWLHNDEQVDESGKVISHEENDTHQYSWLLIGANPYFSKNLIDCAYKNKTFITNESPTASQQAQELAACASKGEPEFFVSESSQPWYYFLALNYNISHYNAHAVSNVKTSWKAWVYESTSTIYERKAHIK</sequence>
<keyword evidence="1" id="KW-0812">Transmembrane</keyword>
<keyword evidence="1" id="KW-1133">Transmembrane helix</keyword>